<keyword evidence="4" id="KW-0786">Thiamine pyrophosphate</keyword>
<feature type="domain" description="Transketolase N-terminal" evidence="5">
    <location>
        <begin position="6"/>
        <end position="233"/>
    </location>
</feature>
<dbReference type="InterPro" id="IPR049557">
    <property type="entry name" value="Transketolase_CS"/>
</dbReference>
<evidence type="ECO:0000256" key="1">
    <source>
        <dbReference type="ARBA" id="ARBA00001964"/>
    </source>
</evidence>
<keyword evidence="2" id="KW-0808">Transferase</keyword>
<dbReference type="AlphaFoldDB" id="A0A383AGJ7"/>
<evidence type="ECO:0000256" key="2">
    <source>
        <dbReference type="ARBA" id="ARBA00022679"/>
    </source>
</evidence>
<dbReference type="InterPro" id="IPR029061">
    <property type="entry name" value="THDP-binding"/>
</dbReference>
<dbReference type="PANTHER" id="PTHR43522:SF2">
    <property type="entry name" value="TRANSKETOLASE 1-RELATED"/>
    <property type="match status" value="1"/>
</dbReference>
<dbReference type="SUPFAM" id="SSF52518">
    <property type="entry name" value="Thiamin diphosphate-binding fold (THDP-binding)"/>
    <property type="match status" value="1"/>
</dbReference>
<evidence type="ECO:0000256" key="3">
    <source>
        <dbReference type="ARBA" id="ARBA00022723"/>
    </source>
</evidence>
<dbReference type="PROSITE" id="PS00801">
    <property type="entry name" value="TRANSKETOLASE_1"/>
    <property type="match status" value="1"/>
</dbReference>
<reference evidence="6" key="1">
    <citation type="submission" date="2018-05" db="EMBL/GenBank/DDBJ databases">
        <authorList>
            <person name="Lanie J.A."/>
            <person name="Ng W.-L."/>
            <person name="Kazmierczak K.M."/>
            <person name="Andrzejewski T.M."/>
            <person name="Davidsen T.M."/>
            <person name="Wayne K.J."/>
            <person name="Tettelin H."/>
            <person name="Glass J.I."/>
            <person name="Rusch D."/>
            <person name="Podicherti R."/>
            <person name="Tsui H.-C.T."/>
            <person name="Winkler M.E."/>
        </authorList>
    </citation>
    <scope>NUCLEOTIDE SEQUENCE</scope>
</reference>
<keyword evidence="3" id="KW-0479">Metal-binding</keyword>
<dbReference type="EMBL" id="UINC01191915">
    <property type="protein sequence ID" value="SVE06794.1"/>
    <property type="molecule type" value="Genomic_DNA"/>
</dbReference>
<dbReference type="PANTHER" id="PTHR43522">
    <property type="entry name" value="TRANSKETOLASE"/>
    <property type="match status" value="1"/>
</dbReference>
<comment type="cofactor">
    <cofactor evidence="1">
        <name>thiamine diphosphate</name>
        <dbReference type="ChEBI" id="CHEBI:58937"/>
    </cofactor>
</comment>
<dbReference type="Pfam" id="PF00456">
    <property type="entry name" value="Transketolase_N"/>
    <property type="match status" value="1"/>
</dbReference>
<dbReference type="GO" id="GO:0006098">
    <property type="term" value="P:pentose-phosphate shunt"/>
    <property type="evidence" value="ECO:0007669"/>
    <property type="project" value="TreeGrafter"/>
</dbReference>
<gene>
    <name evidence="6" type="ORF">METZ01_LOCUS459648</name>
</gene>
<dbReference type="GO" id="GO:0005829">
    <property type="term" value="C:cytosol"/>
    <property type="evidence" value="ECO:0007669"/>
    <property type="project" value="TreeGrafter"/>
</dbReference>
<name>A0A383AGJ7_9ZZZZ</name>
<dbReference type="InterPro" id="IPR005474">
    <property type="entry name" value="Transketolase_N"/>
</dbReference>
<evidence type="ECO:0000259" key="5">
    <source>
        <dbReference type="Pfam" id="PF00456"/>
    </source>
</evidence>
<proteinExistence type="predicted"/>
<dbReference type="Gene3D" id="3.40.50.970">
    <property type="match status" value="1"/>
</dbReference>
<organism evidence="6">
    <name type="scientific">marine metagenome</name>
    <dbReference type="NCBI Taxonomy" id="408172"/>
    <lineage>
        <taxon>unclassified sequences</taxon>
        <taxon>metagenomes</taxon>
        <taxon>ecological metagenomes</taxon>
    </lineage>
</organism>
<sequence length="235" mass="26050">VSLVFKDLTNAIRFLSIDAVEKANSGHPGLPMGMADVATVLFKYYLRFNPKNPSWINRDRFVLSAGHGSMLLYSLLYLTGYKSISIKDIQNFRQLNSICAGHPEYEKNSGIETTTGPLGQGLSNAVGMAIAEEIMKKRFGSGLINHKTYVIASDGDLMEGISHEVMSLAGHLKLKNLVVLFDNNKISIDGSTKLSVSDNYKKRFESYGWSFQEINGHNEKQISKAIKKSLNSKKP</sequence>
<evidence type="ECO:0000256" key="4">
    <source>
        <dbReference type="ARBA" id="ARBA00023052"/>
    </source>
</evidence>
<protein>
    <recommendedName>
        <fullName evidence="5">Transketolase N-terminal domain-containing protein</fullName>
    </recommendedName>
</protein>
<dbReference type="GO" id="GO:0046872">
    <property type="term" value="F:metal ion binding"/>
    <property type="evidence" value="ECO:0007669"/>
    <property type="project" value="UniProtKB-KW"/>
</dbReference>
<dbReference type="InterPro" id="IPR033247">
    <property type="entry name" value="Transketolase_fam"/>
</dbReference>
<feature type="non-terminal residue" evidence="6">
    <location>
        <position position="1"/>
    </location>
</feature>
<evidence type="ECO:0000313" key="6">
    <source>
        <dbReference type="EMBL" id="SVE06794.1"/>
    </source>
</evidence>
<dbReference type="GO" id="GO:0004802">
    <property type="term" value="F:transketolase activity"/>
    <property type="evidence" value="ECO:0007669"/>
    <property type="project" value="TreeGrafter"/>
</dbReference>
<accession>A0A383AGJ7</accession>
<feature type="non-terminal residue" evidence="6">
    <location>
        <position position="235"/>
    </location>
</feature>
<dbReference type="CDD" id="cd02012">
    <property type="entry name" value="TPP_TK"/>
    <property type="match status" value="1"/>
</dbReference>